<dbReference type="PROSITE" id="PS51257">
    <property type="entry name" value="PROKAR_LIPOPROTEIN"/>
    <property type="match status" value="1"/>
</dbReference>
<dbReference type="EMBL" id="JBHTFQ010000006">
    <property type="protein sequence ID" value="MFC7704908.1"/>
    <property type="molecule type" value="Genomic_DNA"/>
</dbReference>
<evidence type="ECO:0000313" key="2">
    <source>
        <dbReference type="Proteomes" id="UP001596516"/>
    </source>
</evidence>
<proteinExistence type="predicted"/>
<comment type="caution">
    <text evidence="1">The sequence shown here is derived from an EMBL/GenBank/DDBJ whole genome shotgun (WGS) entry which is preliminary data.</text>
</comment>
<accession>A0ABW2UL13</accession>
<organism evidence="1 2">
    <name type="scientific">Plastorhodobacter daqingensis</name>
    <dbReference type="NCBI Taxonomy" id="1387281"/>
    <lineage>
        <taxon>Bacteria</taxon>
        <taxon>Pseudomonadati</taxon>
        <taxon>Pseudomonadota</taxon>
        <taxon>Alphaproteobacteria</taxon>
        <taxon>Rhodobacterales</taxon>
        <taxon>Paracoccaceae</taxon>
        <taxon>Plastorhodobacter</taxon>
    </lineage>
</organism>
<protein>
    <submittedName>
        <fullName evidence="1">DUF2927 domain-containing protein</fullName>
    </submittedName>
</protein>
<name>A0ABW2UL13_9RHOB</name>
<evidence type="ECO:0000313" key="1">
    <source>
        <dbReference type="EMBL" id="MFC7704908.1"/>
    </source>
</evidence>
<gene>
    <name evidence="1" type="ORF">ACFQXB_11945</name>
</gene>
<sequence>MNLPQPKAGSRPLCPPRLILAGLALAMLVACTPREPARDADLPPMKTFAAARPAPPQRPNVNIAQDFLELSFEMEDGRSLPVLSRFEGPVQLAVTGAIPEVSLRDLDLLIARLRAEAEIDITRIGDPSGAQIVVEFLPRATLQSFAPQTACFVVPRVGSWSEFRRNRRAPLLDWTTLSQRERIAVFVPQDTSPQEIRDCLHEEIAQALGPLNDLYRLSDSIFNDDNFHSVLTGFDMLILRTYYAPELASGMSRNEVAARLPAILRRLNPAGERPALPDPGPTPRDWLNAIEVALAPERRPDRLDAARYAVLVAQDAGWQDSRLGLSLYAMGRAAAADFSTLSVASFLRAGLVWRDLPGAEVHIAHIDMQMAAFALTADQPDHALALADRAIGPARQAQNAALLASVLMLRATALSALGRDHEARADRLDSLGWARYGFGSDQEVRDRMAEIAALAAPAQEGG</sequence>
<keyword evidence="2" id="KW-1185">Reference proteome</keyword>
<dbReference type="InterPro" id="IPR021323">
    <property type="entry name" value="DUF2927"/>
</dbReference>
<dbReference type="Pfam" id="PF11150">
    <property type="entry name" value="DUF2927"/>
    <property type="match status" value="1"/>
</dbReference>
<dbReference type="RefSeq" id="WP_377403840.1">
    <property type="nucleotide sequence ID" value="NZ_JBHTFQ010000006.1"/>
</dbReference>
<reference evidence="2" key="1">
    <citation type="journal article" date="2019" name="Int. J. Syst. Evol. Microbiol.">
        <title>The Global Catalogue of Microorganisms (GCM) 10K type strain sequencing project: providing services to taxonomists for standard genome sequencing and annotation.</title>
        <authorList>
            <consortium name="The Broad Institute Genomics Platform"/>
            <consortium name="The Broad Institute Genome Sequencing Center for Infectious Disease"/>
            <person name="Wu L."/>
            <person name="Ma J."/>
        </authorList>
    </citation>
    <scope>NUCLEOTIDE SEQUENCE [LARGE SCALE GENOMIC DNA]</scope>
    <source>
        <strain evidence="2">CGMCC 1.12750</strain>
    </source>
</reference>
<dbReference type="Proteomes" id="UP001596516">
    <property type="component" value="Unassembled WGS sequence"/>
</dbReference>